<gene>
    <name evidence="1" type="ORF">Lpl14_14840</name>
</gene>
<proteinExistence type="predicted"/>
<organism evidence="1 2">
    <name type="scientific">Lacticaseibacillus paracasei subsp. tolerans Lpl14</name>
    <dbReference type="NCBI Taxonomy" id="1256229"/>
    <lineage>
        <taxon>Bacteria</taxon>
        <taxon>Bacillati</taxon>
        <taxon>Bacillota</taxon>
        <taxon>Bacilli</taxon>
        <taxon>Lactobacillales</taxon>
        <taxon>Lactobacillaceae</taxon>
        <taxon>Lacticaseibacillus</taxon>
    </lineage>
</organism>
<dbReference type="EMBL" id="ANKB01000106">
    <property type="protein sequence ID" value="EPC62517.1"/>
    <property type="molecule type" value="Genomic_DNA"/>
</dbReference>
<accession>A0A829GQH6</accession>
<evidence type="ECO:0000313" key="1">
    <source>
        <dbReference type="EMBL" id="EPC62517.1"/>
    </source>
</evidence>
<protein>
    <recommendedName>
        <fullName evidence="3">Preprotein translocase subunit SecB</fullName>
    </recommendedName>
</protein>
<name>A0A829GQH6_LACPA</name>
<dbReference type="Gene3D" id="3.10.420.10">
    <property type="entry name" value="SecB-like"/>
    <property type="match status" value="1"/>
</dbReference>
<dbReference type="AlphaFoldDB" id="A0A829GQH6"/>
<reference evidence="1 2" key="1">
    <citation type="journal article" date="2013" name="PLoS ONE">
        <title>Lactobacillus paracasei comparative genomics: towards species pan-genome definition and exploitation of diversity.</title>
        <authorList>
            <person name="Smokvina T."/>
            <person name="Wels M."/>
            <person name="Polka J."/>
            <person name="Chervaux C."/>
            <person name="Brisse S."/>
            <person name="Boekhorst J."/>
            <person name="van Hylckama Vlieg J.E."/>
            <person name="Siezen R.J."/>
        </authorList>
    </citation>
    <scope>NUCLEOTIDE SEQUENCE [LARGE SCALE GENOMIC DNA]</scope>
    <source>
        <strain evidence="1 2">Lpl14</strain>
    </source>
</reference>
<evidence type="ECO:0000313" key="2">
    <source>
        <dbReference type="Proteomes" id="UP000014285"/>
    </source>
</evidence>
<sequence length="136" mass="15284">MGVFEFKGYTVESMNYERNHNFNTVSKKINLDPKLSSEHNIDNNHVTIFLSVVAGSTEDVEIPFKVSCSVKGSFLYNKDEDEKGFGIDTFIVNNSVAILYPYVRAIISNLTAFSNEFPGYNMPTINVAKALKDNRS</sequence>
<comment type="caution">
    <text evidence="1">The sequence shown here is derived from an EMBL/GenBank/DDBJ whole genome shotgun (WGS) entry which is preliminary data.</text>
</comment>
<dbReference type="RefSeq" id="WP_016373410.1">
    <property type="nucleotide sequence ID" value="NZ_ANKB01000106.1"/>
</dbReference>
<evidence type="ECO:0008006" key="3">
    <source>
        <dbReference type="Google" id="ProtNLM"/>
    </source>
</evidence>
<dbReference type="SUPFAM" id="SSF54611">
    <property type="entry name" value="SecB-like"/>
    <property type="match status" value="1"/>
</dbReference>
<dbReference type="InterPro" id="IPR035958">
    <property type="entry name" value="SecB-like_sf"/>
</dbReference>
<dbReference type="Proteomes" id="UP000014285">
    <property type="component" value="Unassembled WGS sequence"/>
</dbReference>